<feature type="compositionally biased region" description="Gly residues" evidence="5">
    <location>
        <begin position="393"/>
        <end position="404"/>
    </location>
</feature>
<dbReference type="PANTHER" id="PTHR10131:SF94">
    <property type="entry name" value="TNF RECEPTOR-ASSOCIATED FACTOR 4"/>
    <property type="match status" value="1"/>
</dbReference>
<dbReference type="PROSITE" id="PS00518">
    <property type="entry name" value="ZF_RING_1"/>
    <property type="match status" value="1"/>
</dbReference>
<reference evidence="9" key="1">
    <citation type="submission" date="2022-10" db="EMBL/GenBank/DDBJ databases">
        <title>Completed Genome Sequence of two octocoral isolated bacterium, Endozoicomonas euniceicola EF212T and Endozoicomonas gorgoniicola PS125T.</title>
        <authorList>
            <person name="Chiou Y.-J."/>
            <person name="Chen Y.-H."/>
        </authorList>
    </citation>
    <scope>NUCLEOTIDE SEQUENCE</scope>
    <source>
        <strain evidence="9">EF212</strain>
    </source>
</reference>
<protein>
    <recommendedName>
        <fullName evidence="11">RING-type E3 ubiquitin transferase</fullName>
    </recommendedName>
</protein>
<keyword evidence="2" id="KW-0863">Zinc-finger</keyword>
<accession>A0ABY6GRL6</accession>
<evidence type="ECO:0000259" key="6">
    <source>
        <dbReference type="PROSITE" id="PS50089"/>
    </source>
</evidence>
<dbReference type="InterPro" id="IPR001841">
    <property type="entry name" value="Znf_RING"/>
</dbReference>
<dbReference type="InterPro" id="IPR017907">
    <property type="entry name" value="Znf_RING_CS"/>
</dbReference>
<keyword evidence="3" id="KW-0862">Zinc</keyword>
<feature type="domain" description="TRAF-type" evidence="7">
    <location>
        <begin position="796"/>
        <end position="850"/>
    </location>
</feature>
<dbReference type="InterPro" id="IPR001293">
    <property type="entry name" value="Znf_TRAF"/>
</dbReference>
<dbReference type="Proteomes" id="UP001163255">
    <property type="component" value="Chromosome"/>
</dbReference>
<gene>
    <name evidence="9" type="ORF">NX720_17345</name>
</gene>
<dbReference type="PANTHER" id="PTHR10131">
    <property type="entry name" value="TNF RECEPTOR ASSOCIATED FACTOR"/>
    <property type="match status" value="1"/>
</dbReference>
<dbReference type="PROSITE" id="PS50089">
    <property type="entry name" value="ZF_RING_2"/>
    <property type="match status" value="1"/>
</dbReference>
<feature type="domain" description="RING-type" evidence="6">
    <location>
        <begin position="662"/>
        <end position="698"/>
    </location>
</feature>
<dbReference type="Gene3D" id="3.30.40.10">
    <property type="entry name" value="Zinc/RING finger domain, C3HC4 (zinc finger)"/>
    <property type="match status" value="5"/>
</dbReference>
<evidence type="ECO:0000259" key="7">
    <source>
        <dbReference type="PROSITE" id="PS50145"/>
    </source>
</evidence>
<dbReference type="SUPFAM" id="SSF57850">
    <property type="entry name" value="RING/U-box"/>
    <property type="match status" value="1"/>
</dbReference>
<evidence type="ECO:0000259" key="8">
    <source>
        <dbReference type="PROSITE" id="PS51081"/>
    </source>
</evidence>
<name>A0ABY6GRL6_9GAMM</name>
<dbReference type="Pfam" id="PF21361">
    <property type="entry name" value="Sina_ZnF"/>
    <property type="match status" value="1"/>
</dbReference>
<evidence type="ECO:0000256" key="3">
    <source>
        <dbReference type="ARBA" id="ARBA00022833"/>
    </source>
</evidence>
<dbReference type="RefSeq" id="WP_262596241.1">
    <property type="nucleotide sequence ID" value="NZ_CP103300.1"/>
</dbReference>
<organism evidence="9 10">
    <name type="scientific">Endozoicomonas euniceicola</name>
    <dbReference type="NCBI Taxonomy" id="1234143"/>
    <lineage>
        <taxon>Bacteria</taxon>
        <taxon>Pseudomonadati</taxon>
        <taxon>Pseudomonadota</taxon>
        <taxon>Gammaproteobacteria</taxon>
        <taxon>Oceanospirillales</taxon>
        <taxon>Endozoicomonadaceae</taxon>
        <taxon>Endozoicomonas</taxon>
    </lineage>
</organism>
<feature type="coiled-coil region" evidence="4">
    <location>
        <begin position="931"/>
        <end position="958"/>
    </location>
</feature>
<keyword evidence="4" id="KW-0175">Coiled coil</keyword>
<dbReference type="PROSITE" id="PS51081">
    <property type="entry name" value="ZF_SIAH"/>
    <property type="match status" value="2"/>
</dbReference>
<feature type="domain" description="SIAH-type" evidence="8">
    <location>
        <begin position="715"/>
        <end position="773"/>
    </location>
</feature>
<evidence type="ECO:0000313" key="10">
    <source>
        <dbReference type="Proteomes" id="UP001163255"/>
    </source>
</evidence>
<evidence type="ECO:0008006" key="11">
    <source>
        <dbReference type="Google" id="ProtNLM"/>
    </source>
</evidence>
<feature type="region of interest" description="Disordered" evidence="5">
    <location>
        <begin position="358"/>
        <end position="378"/>
    </location>
</feature>
<dbReference type="InterPro" id="IPR013010">
    <property type="entry name" value="Znf_SIAH"/>
</dbReference>
<feature type="region of interest" description="Disordered" evidence="5">
    <location>
        <begin position="390"/>
        <end position="418"/>
    </location>
</feature>
<keyword evidence="10" id="KW-1185">Reference proteome</keyword>
<evidence type="ECO:0000256" key="2">
    <source>
        <dbReference type="ARBA" id="ARBA00022771"/>
    </source>
</evidence>
<evidence type="ECO:0000256" key="1">
    <source>
        <dbReference type="ARBA" id="ARBA00022723"/>
    </source>
</evidence>
<evidence type="ECO:0000256" key="5">
    <source>
        <dbReference type="SAM" id="MobiDB-lite"/>
    </source>
</evidence>
<dbReference type="SUPFAM" id="SSF49599">
    <property type="entry name" value="TRAF domain-like"/>
    <property type="match status" value="3"/>
</dbReference>
<evidence type="ECO:0000256" key="4">
    <source>
        <dbReference type="SAM" id="Coils"/>
    </source>
</evidence>
<dbReference type="InterPro" id="IPR013083">
    <property type="entry name" value="Znf_RING/FYVE/PHD"/>
</dbReference>
<dbReference type="Pfam" id="PF02176">
    <property type="entry name" value="zf-TRAF"/>
    <property type="match status" value="1"/>
</dbReference>
<feature type="domain" description="SIAH-type" evidence="8">
    <location>
        <begin position="510"/>
        <end position="566"/>
    </location>
</feature>
<dbReference type="PROSITE" id="PS50145">
    <property type="entry name" value="ZF_TRAF"/>
    <property type="match status" value="2"/>
</dbReference>
<feature type="domain" description="TRAF-type" evidence="7">
    <location>
        <begin position="739"/>
        <end position="789"/>
    </location>
</feature>
<sequence length="1077" mass="121550">MTTKNIRKEIVSQLLVILFLIILSPVLRATSSPPVLHFVSHHFYLSEHTGLPVYVEVELPNQNAFNLRGVHLFEAELQKLPHDGRLLVVKYPDPESFQPDSLSLFPRTKWPDWAACKMSQPKTIVLQENPVEPYELHALSYPINPECSWIQMPTGEQISFFSTNKGYQTYPDGLWLLETSLIKTGGGFKVPAMSKAEGFDKLLYGGFGGGSWPKFDFKPGGGSSRLLDIDIIFTILPMAWEKIVNGNPVLRLREKDGISVEITDIQGNSQRQFYTMEQAKKILENKVGTDLLQILHGTHLTVKSTSNQDTDLLFSESMETIIQQVGEWNRFHRDLENLNPKMARVDVSTVPGIISIPNFSKQGGKGTASNQQAPSQNSGWSAWLWGSSEKGGAKGGSGGSGGSGRNNNGDSPSTSYEASEKSNSIFTYAFGEYISTEEFVPISELVSQDENLRELTCQFCSRIANNAEYCQYCEKIACRQCWVNGPRECPGCNHRPHQLRDQKNQEKIEELEVYCPYKNEGCSTRFKIGEFRSHLDSCAFNQGRCPKCDTIGSRSYIYAHLKYDHDDTMSSPLLNCPSPSCTETLTVNNINNCPHCKGGEEGNKQNSHLKTSRTSGITKTKNSKDACLSYSYIFHTNSPDGKKFDLEVELVRNDVELDDYECPVCLNICNNPYGPECGHLVCKNCYQKMNHSICPKCRRDLTFEQKTAENTFINALTIFCPNKEKGCEELPSIGQLPEHYYSCHFTPRLCRNDGCVFKGTFNEVDNHQSQCLYKLVECPNASQGCQEQCLQKDVNAHIDTCSYLKIDCENTNCSFSIARNEMDRHLAECSYSIMTCNFEGCNHRCTRSDMNEHEKWCNHSLTSCEHCEEVYKLFEIEQHQKNCGLRKEPCKLCNNLIPMGSMVEHVTTCLQSFHSDCNDCKRLAGAFSIMLEHAGAQLEEVKSDNKNLHEKMDTLISKVNAEAKRNEVIANAKAIEVDQENAWKNKFVSEMRSTKVFDKLRVFINPRLWNKVAENLEIPYRALNLYDAHVAPLILHILNPAMEITYGKFVNALSAAGGIDLALKVKYYAKHQVWEGD</sequence>
<dbReference type="EMBL" id="CP103300">
    <property type="protein sequence ID" value="UYM14644.1"/>
    <property type="molecule type" value="Genomic_DNA"/>
</dbReference>
<proteinExistence type="predicted"/>
<keyword evidence="1" id="KW-0479">Metal-binding</keyword>
<evidence type="ECO:0000313" key="9">
    <source>
        <dbReference type="EMBL" id="UYM14644.1"/>
    </source>
</evidence>